<sequence length="97" mass="10875">MSWYRSSTISSFLYWLFGFRSSNETGLTLSLIARLIGPTMIIWKVGSDTVLEIYVDLDLDGLNGGGFSDSSGNLPWQRACHQVPCSWLRMVVMARPP</sequence>
<proteinExistence type="predicted"/>
<gene>
    <name evidence="1" type="ORF">B0H66DRAFT_566676</name>
</gene>
<dbReference type="AlphaFoldDB" id="A0AAE0HVF2"/>
<accession>A0AAE0HVF2</accession>
<name>A0AAE0HVF2_9PEZI</name>
<evidence type="ECO:0000313" key="2">
    <source>
        <dbReference type="Proteomes" id="UP001283341"/>
    </source>
</evidence>
<evidence type="ECO:0000313" key="1">
    <source>
        <dbReference type="EMBL" id="KAK3313650.1"/>
    </source>
</evidence>
<organism evidence="1 2">
    <name type="scientific">Apodospora peruviana</name>
    <dbReference type="NCBI Taxonomy" id="516989"/>
    <lineage>
        <taxon>Eukaryota</taxon>
        <taxon>Fungi</taxon>
        <taxon>Dikarya</taxon>
        <taxon>Ascomycota</taxon>
        <taxon>Pezizomycotina</taxon>
        <taxon>Sordariomycetes</taxon>
        <taxon>Sordariomycetidae</taxon>
        <taxon>Sordariales</taxon>
        <taxon>Lasiosphaeriaceae</taxon>
        <taxon>Apodospora</taxon>
    </lineage>
</organism>
<reference evidence="1" key="1">
    <citation type="journal article" date="2023" name="Mol. Phylogenet. Evol.">
        <title>Genome-scale phylogeny and comparative genomics of the fungal order Sordariales.</title>
        <authorList>
            <person name="Hensen N."/>
            <person name="Bonometti L."/>
            <person name="Westerberg I."/>
            <person name="Brannstrom I.O."/>
            <person name="Guillou S."/>
            <person name="Cros-Aarteil S."/>
            <person name="Calhoun S."/>
            <person name="Haridas S."/>
            <person name="Kuo A."/>
            <person name="Mondo S."/>
            <person name="Pangilinan J."/>
            <person name="Riley R."/>
            <person name="LaButti K."/>
            <person name="Andreopoulos B."/>
            <person name="Lipzen A."/>
            <person name="Chen C."/>
            <person name="Yan M."/>
            <person name="Daum C."/>
            <person name="Ng V."/>
            <person name="Clum A."/>
            <person name="Steindorff A."/>
            <person name="Ohm R.A."/>
            <person name="Martin F."/>
            <person name="Silar P."/>
            <person name="Natvig D.O."/>
            <person name="Lalanne C."/>
            <person name="Gautier V."/>
            <person name="Ament-Velasquez S.L."/>
            <person name="Kruys A."/>
            <person name="Hutchinson M.I."/>
            <person name="Powell A.J."/>
            <person name="Barry K."/>
            <person name="Miller A.N."/>
            <person name="Grigoriev I.V."/>
            <person name="Debuchy R."/>
            <person name="Gladieux P."/>
            <person name="Hiltunen Thoren M."/>
            <person name="Johannesson H."/>
        </authorList>
    </citation>
    <scope>NUCLEOTIDE SEQUENCE</scope>
    <source>
        <strain evidence="1">CBS 118394</strain>
    </source>
</reference>
<comment type="caution">
    <text evidence="1">The sequence shown here is derived from an EMBL/GenBank/DDBJ whole genome shotgun (WGS) entry which is preliminary data.</text>
</comment>
<dbReference type="EMBL" id="JAUEDM010000007">
    <property type="protein sequence ID" value="KAK3313650.1"/>
    <property type="molecule type" value="Genomic_DNA"/>
</dbReference>
<protein>
    <submittedName>
        <fullName evidence="1">Uncharacterized protein</fullName>
    </submittedName>
</protein>
<keyword evidence="2" id="KW-1185">Reference proteome</keyword>
<reference evidence="1" key="2">
    <citation type="submission" date="2023-06" db="EMBL/GenBank/DDBJ databases">
        <authorList>
            <consortium name="Lawrence Berkeley National Laboratory"/>
            <person name="Haridas S."/>
            <person name="Hensen N."/>
            <person name="Bonometti L."/>
            <person name="Westerberg I."/>
            <person name="Brannstrom I.O."/>
            <person name="Guillou S."/>
            <person name="Cros-Aarteil S."/>
            <person name="Calhoun S."/>
            <person name="Kuo A."/>
            <person name="Mondo S."/>
            <person name="Pangilinan J."/>
            <person name="Riley R."/>
            <person name="Labutti K."/>
            <person name="Andreopoulos B."/>
            <person name="Lipzen A."/>
            <person name="Chen C."/>
            <person name="Yanf M."/>
            <person name="Daum C."/>
            <person name="Ng V."/>
            <person name="Clum A."/>
            <person name="Steindorff A."/>
            <person name="Ohm R."/>
            <person name="Martin F."/>
            <person name="Silar P."/>
            <person name="Natvig D."/>
            <person name="Lalanne C."/>
            <person name="Gautier V."/>
            <person name="Ament-Velasquez S.L."/>
            <person name="Kruys A."/>
            <person name="Hutchinson M.I."/>
            <person name="Powell A.J."/>
            <person name="Barry K."/>
            <person name="Miller A.N."/>
            <person name="Grigoriev I.V."/>
            <person name="Debuchy R."/>
            <person name="Gladieux P."/>
            <person name="Thoren M.H."/>
            <person name="Johannesson H."/>
        </authorList>
    </citation>
    <scope>NUCLEOTIDE SEQUENCE</scope>
    <source>
        <strain evidence="1">CBS 118394</strain>
    </source>
</reference>
<dbReference type="Proteomes" id="UP001283341">
    <property type="component" value="Unassembled WGS sequence"/>
</dbReference>